<feature type="compositionally biased region" description="Polar residues" evidence="1">
    <location>
        <begin position="694"/>
        <end position="710"/>
    </location>
</feature>
<organism evidence="3 4">
    <name type="scientific">Cryptococcus deuterogattii (strain R265)</name>
    <name type="common">Cryptococcus gattii VGII (strain R265)</name>
    <dbReference type="NCBI Taxonomy" id="294750"/>
    <lineage>
        <taxon>Eukaryota</taxon>
        <taxon>Fungi</taxon>
        <taxon>Dikarya</taxon>
        <taxon>Basidiomycota</taxon>
        <taxon>Agaricomycotina</taxon>
        <taxon>Tremellomycetes</taxon>
        <taxon>Tremellales</taxon>
        <taxon>Cryptococcaceae</taxon>
        <taxon>Cryptococcus</taxon>
        <taxon>Cryptococcus gattii species complex</taxon>
    </lineage>
</organism>
<dbReference type="PROSITE" id="PS51840">
    <property type="entry name" value="C2_NT"/>
    <property type="match status" value="1"/>
</dbReference>
<dbReference type="PANTHER" id="PTHR21456:SF1">
    <property type="entry name" value="C2 NT-TYPE DOMAIN-CONTAINING PROTEIN"/>
    <property type="match status" value="1"/>
</dbReference>
<gene>
    <name evidence="3" type="ORF">CNBG_1194</name>
</gene>
<feature type="compositionally biased region" description="Polar residues" evidence="1">
    <location>
        <begin position="831"/>
        <end position="840"/>
    </location>
</feature>
<feature type="region of interest" description="Disordered" evidence="1">
    <location>
        <begin position="337"/>
        <end position="395"/>
    </location>
</feature>
<evidence type="ECO:0000313" key="3">
    <source>
        <dbReference type="EMBL" id="KGB75356.1"/>
    </source>
</evidence>
<feature type="compositionally biased region" description="Polar residues" evidence="1">
    <location>
        <begin position="17"/>
        <end position="44"/>
    </location>
</feature>
<feature type="domain" description="C2 NT-type" evidence="2">
    <location>
        <begin position="331"/>
        <end position="559"/>
    </location>
</feature>
<feature type="compositionally biased region" description="Low complexity" evidence="1">
    <location>
        <begin position="418"/>
        <end position="429"/>
    </location>
</feature>
<sequence length="840" mass="91477">MAAATQRQGMHDDPATRSGSSTALPSTFSMTPTAQTSSTVTLPRQNEHSRPITRKLKHMFESQKYAIFNAVVVLHEVNNVPQLHGGFAAEWRFRGKRPKGRDSLESQGKSHTGPKIKPSLPNLKIGNPSASSISVRTSSTSSSIPVPLTPRSLISHDGRRLRPPDKAFSLPSPLLGDNSTRPEKKRSDPTPLKQFITSSPKGEKLPPVESPRLMEEPQEFFDDISSPDGGMDDSNSRDSKSSKISKKGSWGSKSSNSQENGGPQINIRKPTFTSPSTPFLPNQESRQHHYSVPFPRAIGTNLRLPAPVRSGTLPSYATLLDPADPVDLHRPLMPHRSASIASVSSSSSDTTDWPLGEQKRPATPRLRSSSGPGPSTSTFKDADSISTHRKGETPIQPLRSHCCKWDFELRHTLRFPLSKPSPSASSAPKGGQPTLILGNGPMSDSGLELTIFQYPAKPQAQQICSTPPPSLSDGSSPSIAQSAIQSVASGLNAVAGSNPVKKNVKQTRKERRFEKSPIKFGTIDIDLAPFAGKGRMTRRFLLKGSRTNATVKVTVELQWVGGEMNWVAPPMQEGHHVTGVGDLMAENHESIRGDLYLIKTPSSSSSGSSNALERTRTNMTAITSSSWRGGHSVQSLGLTRTRTSGTHYEPYEHHLQNESPVYTPPRETGSPRRCLSPPPDGRSKPNTPPLHPPDSSSASSHLDVPQTSSPKPFPMIPSLQDFSHRVHRHHTHHLPRGRPAKHSDVHDLPPETIIEAIFNPHPSTQAGPFTYVPDEYSDAEGGDNIMEGMVTDANDDVEESQPQKPAKKEGRRLGWIRGRGRQEKTGRTKGNALSQRAVSR</sequence>
<protein>
    <recommendedName>
        <fullName evidence="2">C2 NT-type domain-containing protein</fullName>
    </recommendedName>
</protein>
<proteinExistence type="predicted"/>
<dbReference type="KEGG" id="cdeu:CNBG_1194"/>
<evidence type="ECO:0000259" key="2">
    <source>
        <dbReference type="PROSITE" id="PS51840"/>
    </source>
</evidence>
<dbReference type="OMA" id="PIMEYES"/>
<feature type="region of interest" description="Disordered" evidence="1">
    <location>
        <begin position="98"/>
        <end position="287"/>
    </location>
</feature>
<feature type="compositionally biased region" description="Low complexity" evidence="1">
    <location>
        <begin position="128"/>
        <end position="146"/>
    </location>
</feature>
<dbReference type="EMBL" id="CP025761">
    <property type="protein sequence ID" value="KGB75356.1"/>
    <property type="molecule type" value="Genomic_DNA"/>
</dbReference>
<dbReference type="VEuPathDB" id="FungiDB:CNBG_1194"/>
<feature type="compositionally biased region" description="Low complexity" evidence="1">
    <location>
        <begin position="337"/>
        <end position="348"/>
    </location>
</feature>
<feature type="compositionally biased region" description="Basic and acidic residues" evidence="1">
    <location>
        <begin position="154"/>
        <end position="165"/>
    </location>
</feature>
<dbReference type="Proteomes" id="UP000029445">
    <property type="component" value="Chromosome 3"/>
</dbReference>
<accession>A0A095D1N7</accession>
<feature type="compositionally biased region" description="Basic residues" evidence="1">
    <location>
        <begin position="725"/>
        <end position="740"/>
    </location>
</feature>
<feature type="region of interest" description="Disordered" evidence="1">
    <location>
        <begin position="418"/>
        <end position="440"/>
    </location>
</feature>
<dbReference type="GeneID" id="88177512"/>
<dbReference type="RefSeq" id="XP_062881307.1">
    <property type="nucleotide sequence ID" value="XM_063025352.1"/>
</dbReference>
<name>A0A095D1N7_CRYD2</name>
<feature type="region of interest" description="Disordered" evidence="1">
    <location>
        <begin position="1"/>
        <end position="49"/>
    </location>
</feature>
<feature type="compositionally biased region" description="Low complexity" evidence="1">
    <location>
        <begin position="368"/>
        <end position="378"/>
    </location>
</feature>
<reference evidence="3 4" key="2">
    <citation type="journal article" date="2018" name="Proc. Natl. Acad. Sci.">
        <title>RNAi is a critical determinant of centromere evolution in closely related fungi.</title>
        <authorList>
            <person name="Yadav V."/>
            <person name="Sun S."/>
            <person name="Billmyre R.B."/>
            <person name="Thimmappa B.C."/>
            <person name="Shea T."/>
            <person name="Lintner R."/>
            <person name="Bakkeren G."/>
            <person name="Cuomo C.A."/>
            <person name="Heitman J."/>
            <person name="Sanyal K."/>
        </authorList>
    </citation>
    <scope>NUCLEOTIDE SEQUENCE [LARGE SCALE GENOMIC DNA]</scope>
    <source>
        <strain evidence="3 4">R265</strain>
    </source>
</reference>
<dbReference type="OrthoDB" id="3365224at2759"/>
<dbReference type="InterPro" id="IPR019448">
    <property type="entry name" value="NT-C2"/>
</dbReference>
<dbReference type="HOGENOM" id="CLU_353429_0_0_1"/>
<feature type="compositionally biased region" description="Pro residues" evidence="1">
    <location>
        <begin position="676"/>
        <end position="692"/>
    </location>
</feature>
<dbReference type="InterPro" id="IPR039931">
    <property type="entry name" value="EEIG1/2-like"/>
</dbReference>
<evidence type="ECO:0000313" key="4">
    <source>
        <dbReference type="Proteomes" id="UP000029445"/>
    </source>
</evidence>
<dbReference type="PANTHER" id="PTHR21456">
    <property type="entry name" value="FAMILY WITH SEQUENCE SIMILARITY 102"/>
    <property type="match status" value="1"/>
</dbReference>
<dbReference type="AlphaFoldDB" id="A0A095D1N7"/>
<dbReference type="STRING" id="294750.A0A095D1N7"/>
<keyword evidence="4" id="KW-1185">Reference proteome</keyword>
<evidence type="ECO:0000256" key="1">
    <source>
        <dbReference type="SAM" id="MobiDB-lite"/>
    </source>
</evidence>
<feature type="region of interest" description="Disordered" evidence="1">
    <location>
        <begin position="760"/>
        <end position="840"/>
    </location>
</feature>
<feature type="compositionally biased region" description="Low complexity" evidence="1">
    <location>
        <begin position="247"/>
        <end position="257"/>
    </location>
</feature>
<feature type="compositionally biased region" description="Low complexity" evidence="1">
    <location>
        <begin position="270"/>
        <end position="279"/>
    </location>
</feature>
<reference evidence="3 4" key="1">
    <citation type="journal article" date="2011" name="MBio">
        <title>Genome variation in Cryptococcus gattii, an emerging pathogen of immunocompetent hosts.</title>
        <authorList>
            <person name="D'Souza C.A."/>
            <person name="Kronstad J.W."/>
            <person name="Taylor G."/>
            <person name="Warren R."/>
            <person name="Yuen M."/>
            <person name="Hu G."/>
            <person name="Jung W.H."/>
            <person name="Sham A."/>
            <person name="Kidd S.E."/>
            <person name="Tangen K."/>
            <person name="Lee N."/>
            <person name="Zeilmaker T."/>
            <person name="Sawkins J."/>
            <person name="McVicker G."/>
            <person name="Shah S."/>
            <person name="Gnerre S."/>
            <person name="Griggs A."/>
            <person name="Zeng Q."/>
            <person name="Bartlett K."/>
            <person name="Li W."/>
            <person name="Wang X."/>
            <person name="Heitman J."/>
            <person name="Stajich J.E."/>
            <person name="Fraser J.A."/>
            <person name="Meyer W."/>
            <person name="Carter D."/>
            <person name="Schein J."/>
            <person name="Krzywinski M."/>
            <person name="Kwon-Chung K.J."/>
            <person name="Varma A."/>
            <person name="Wang J."/>
            <person name="Brunham R."/>
            <person name="Fyfe M."/>
            <person name="Ouellette B.F."/>
            <person name="Siddiqui A."/>
            <person name="Marra M."/>
            <person name="Jones S."/>
            <person name="Holt R."/>
            <person name="Birren B.W."/>
            <person name="Galagan J.E."/>
            <person name="Cuomo C.A."/>
        </authorList>
    </citation>
    <scope>NUCLEOTIDE SEQUENCE [LARGE SCALE GENOMIC DNA]</scope>
    <source>
        <strain evidence="3 4">R265</strain>
    </source>
</reference>
<feature type="region of interest" description="Disordered" evidence="1">
    <location>
        <begin position="650"/>
        <end position="746"/>
    </location>
</feature>
<feature type="region of interest" description="Disordered" evidence="1">
    <location>
        <begin position="459"/>
        <end position="479"/>
    </location>
</feature>